<keyword evidence="2" id="KW-1185">Reference proteome</keyword>
<evidence type="ECO:0000313" key="2">
    <source>
        <dbReference type="Proteomes" id="UP000237105"/>
    </source>
</evidence>
<accession>A0A2P5D039</accession>
<gene>
    <name evidence="1" type="ORF">PanWU01x14_108690</name>
</gene>
<reference evidence="2" key="1">
    <citation type="submission" date="2016-06" db="EMBL/GenBank/DDBJ databases">
        <title>Parallel loss of symbiosis genes in relatives of nitrogen-fixing non-legume Parasponia.</title>
        <authorList>
            <person name="Van Velzen R."/>
            <person name="Holmer R."/>
            <person name="Bu F."/>
            <person name="Rutten L."/>
            <person name="Van Zeijl A."/>
            <person name="Liu W."/>
            <person name="Santuari L."/>
            <person name="Cao Q."/>
            <person name="Sharma T."/>
            <person name="Shen D."/>
            <person name="Roswanjaya Y."/>
            <person name="Wardhani T."/>
            <person name="Kalhor M.S."/>
            <person name="Jansen J."/>
            <person name="Van den Hoogen J."/>
            <person name="Gungor B."/>
            <person name="Hartog M."/>
            <person name="Hontelez J."/>
            <person name="Verver J."/>
            <person name="Yang W.-C."/>
            <person name="Schijlen E."/>
            <person name="Repin R."/>
            <person name="Schilthuizen M."/>
            <person name="Schranz E."/>
            <person name="Heidstra R."/>
            <person name="Miyata K."/>
            <person name="Fedorova E."/>
            <person name="Kohlen W."/>
            <person name="Bisseling T."/>
            <person name="Smit S."/>
            <person name="Geurts R."/>
        </authorList>
    </citation>
    <scope>NUCLEOTIDE SEQUENCE [LARGE SCALE GENOMIC DNA]</scope>
    <source>
        <strain evidence="2">cv. WU1-14</strain>
    </source>
</reference>
<protein>
    <submittedName>
        <fullName evidence="1">Uncharacterized protein</fullName>
    </submittedName>
</protein>
<evidence type="ECO:0000313" key="1">
    <source>
        <dbReference type="EMBL" id="PON66627.1"/>
    </source>
</evidence>
<organism evidence="1 2">
    <name type="scientific">Parasponia andersonii</name>
    <name type="common">Sponia andersonii</name>
    <dbReference type="NCBI Taxonomy" id="3476"/>
    <lineage>
        <taxon>Eukaryota</taxon>
        <taxon>Viridiplantae</taxon>
        <taxon>Streptophyta</taxon>
        <taxon>Embryophyta</taxon>
        <taxon>Tracheophyta</taxon>
        <taxon>Spermatophyta</taxon>
        <taxon>Magnoliopsida</taxon>
        <taxon>eudicotyledons</taxon>
        <taxon>Gunneridae</taxon>
        <taxon>Pentapetalae</taxon>
        <taxon>rosids</taxon>
        <taxon>fabids</taxon>
        <taxon>Rosales</taxon>
        <taxon>Cannabaceae</taxon>
        <taxon>Parasponia</taxon>
    </lineage>
</organism>
<comment type="caution">
    <text evidence="1">The sequence shown here is derived from an EMBL/GenBank/DDBJ whole genome shotgun (WGS) entry which is preliminary data.</text>
</comment>
<proteinExistence type="predicted"/>
<dbReference type="AlphaFoldDB" id="A0A2P5D039"/>
<sequence length="50" mass="5969">VMAVNIGFLFNSRHEIPQVIQLMLLSLHYYCVTPHYHYIDGFLGHLLMWH</sequence>
<feature type="non-terminal residue" evidence="1">
    <location>
        <position position="1"/>
    </location>
</feature>
<dbReference type="EMBL" id="JXTB01000078">
    <property type="protein sequence ID" value="PON66627.1"/>
    <property type="molecule type" value="Genomic_DNA"/>
</dbReference>
<dbReference type="Proteomes" id="UP000237105">
    <property type="component" value="Unassembled WGS sequence"/>
</dbReference>
<name>A0A2P5D039_PARAD</name>